<protein>
    <recommendedName>
        <fullName evidence="2">Peptidase metallopeptidase domain-containing protein</fullName>
    </recommendedName>
</protein>
<dbReference type="Pfam" id="PF01400">
    <property type="entry name" value="Astacin"/>
    <property type="match status" value="1"/>
</dbReference>
<dbReference type="Proteomes" id="UP000807353">
    <property type="component" value="Unassembled WGS sequence"/>
</dbReference>
<comment type="caution">
    <text evidence="3">The sequence shown here is derived from an EMBL/GenBank/DDBJ whole genome shotgun (WGS) entry which is preliminary data.</text>
</comment>
<keyword evidence="1" id="KW-0175">Coiled coil</keyword>
<dbReference type="GO" id="GO:0004222">
    <property type="term" value="F:metalloendopeptidase activity"/>
    <property type="evidence" value="ECO:0007669"/>
    <property type="project" value="InterPro"/>
</dbReference>
<dbReference type="GO" id="GO:0006508">
    <property type="term" value="P:proteolysis"/>
    <property type="evidence" value="ECO:0007669"/>
    <property type="project" value="InterPro"/>
</dbReference>
<dbReference type="SMART" id="SM00235">
    <property type="entry name" value="ZnMc"/>
    <property type="match status" value="1"/>
</dbReference>
<dbReference type="InterPro" id="IPR001506">
    <property type="entry name" value="Peptidase_M12A"/>
</dbReference>
<dbReference type="InterPro" id="IPR024079">
    <property type="entry name" value="MetalloPept_cat_dom_sf"/>
</dbReference>
<name>A0A9P5Y5Y4_9AGAR</name>
<dbReference type="AlphaFoldDB" id="A0A9P5Y5Y4"/>
<dbReference type="Gene3D" id="3.40.390.10">
    <property type="entry name" value="Collagenase (Catalytic Domain)"/>
    <property type="match status" value="1"/>
</dbReference>
<keyword evidence="4" id="KW-1185">Reference proteome</keyword>
<evidence type="ECO:0000259" key="2">
    <source>
        <dbReference type="SMART" id="SM00235"/>
    </source>
</evidence>
<dbReference type="SUPFAM" id="SSF55486">
    <property type="entry name" value="Metalloproteases ('zincins'), catalytic domain"/>
    <property type="match status" value="1"/>
</dbReference>
<dbReference type="GO" id="GO:0008270">
    <property type="term" value="F:zinc ion binding"/>
    <property type="evidence" value="ECO:0007669"/>
    <property type="project" value="InterPro"/>
</dbReference>
<gene>
    <name evidence="3" type="ORF">BDZ94DRAFT_793309</name>
</gene>
<evidence type="ECO:0000313" key="4">
    <source>
        <dbReference type="Proteomes" id="UP000807353"/>
    </source>
</evidence>
<sequence>MSDTGSDKLSEIASTDKRLGTPDLEDAANIVLDIAKGITSIAAAGIVASEVISMGNLMDSGSKGLIDGAEGVTARIAELEATMNKAISLIDTTKAGSSTEEADIANALKSAINELEPWRDIANGETMKAKAAKEEVEVLKSEVENLRRELDIANAKVLAAEEQVITRAIESNESSGDLVESLIEPPAATVQSYLCRTMFPTRDDTLSDNSALFNTNRLWPNGQIITYRFTDGHANQQAKVTKVIPEWSRYANITFKLVSNAALLRISFKNVLECWSCIGPDSQKTTINVPYTMALGAVSKLPDTTPGDRALILHQFGHVLGLVHEHMCPGETDAVSLKEGAILKHPSFQDSGPLTSDHLGVYNNSSVTNYVSPDLSSVMIFSMPGDLNEGNFTIEPNVELSPLDKAFMVINYPRTRVHSQAPEWTLRHALLIADVDENTGHAINEELDLTKRRVLFTNYLSRARQQRPSCSRRPLRIVR</sequence>
<dbReference type="OrthoDB" id="5945790at2759"/>
<feature type="domain" description="Peptidase metallopeptidase" evidence="2">
    <location>
        <begin position="215"/>
        <end position="364"/>
    </location>
</feature>
<proteinExistence type="predicted"/>
<evidence type="ECO:0000256" key="1">
    <source>
        <dbReference type="SAM" id="Coils"/>
    </source>
</evidence>
<accession>A0A9P5Y5Y4</accession>
<feature type="coiled-coil region" evidence="1">
    <location>
        <begin position="122"/>
        <end position="163"/>
    </location>
</feature>
<organism evidence="3 4">
    <name type="scientific">Collybia nuda</name>
    <dbReference type="NCBI Taxonomy" id="64659"/>
    <lineage>
        <taxon>Eukaryota</taxon>
        <taxon>Fungi</taxon>
        <taxon>Dikarya</taxon>
        <taxon>Basidiomycota</taxon>
        <taxon>Agaricomycotina</taxon>
        <taxon>Agaricomycetes</taxon>
        <taxon>Agaricomycetidae</taxon>
        <taxon>Agaricales</taxon>
        <taxon>Tricholomatineae</taxon>
        <taxon>Clitocybaceae</taxon>
        <taxon>Collybia</taxon>
    </lineage>
</organism>
<evidence type="ECO:0000313" key="3">
    <source>
        <dbReference type="EMBL" id="KAF9461765.1"/>
    </source>
</evidence>
<dbReference type="InterPro" id="IPR006026">
    <property type="entry name" value="Peptidase_Metallo"/>
</dbReference>
<reference evidence="3" key="1">
    <citation type="submission" date="2020-11" db="EMBL/GenBank/DDBJ databases">
        <authorList>
            <consortium name="DOE Joint Genome Institute"/>
            <person name="Ahrendt S."/>
            <person name="Riley R."/>
            <person name="Andreopoulos W."/>
            <person name="Labutti K."/>
            <person name="Pangilinan J."/>
            <person name="Ruiz-Duenas F.J."/>
            <person name="Barrasa J.M."/>
            <person name="Sanchez-Garcia M."/>
            <person name="Camarero S."/>
            <person name="Miyauchi S."/>
            <person name="Serrano A."/>
            <person name="Linde D."/>
            <person name="Babiker R."/>
            <person name="Drula E."/>
            <person name="Ayuso-Fernandez I."/>
            <person name="Pacheco R."/>
            <person name="Padilla G."/>
            <person name="Ferreira P."/>
            <person name="Barriuso J."/>
            <person name="Kellner H."/>
            <person name="Castanera R."/>
            <person name="Alfaro M."/>
            <person name="Ramirez L."/>
            <person name="Pisabarro A.G."/>
            <person name="Kuo A."/>
            <person name="Tritt A."/>
            <person name="Lipzen A."/>
            <person name="He G."/>
            <person name="Yan M."/>
            <person name="Ng V."/>
            <person name="Cullen D."/>
            <person name="Martin F."/>
            <person name="Rosso M.-N."/>
            <person name="Henrissat B."/>
            <person name="Hibbett D."/>
            <person name="Martinez A.T."/>
            <person name="Grigoriev I.V."/>
        </authorList>
    </citation>
    <scope>NUCLEOTIDE SEQUENCE</scope>
    <source>
        <strain evidence="3">CBS 247.69</strain>
    </source>
</reference>
<dbReference type="EMBL" id="MU150279">
    <property type="protein sequence ID" value="KAF9461765.1"/>
    <property type="molecule type" value="Genomic_DNA"/>
</dbReference>